<gene>
    <name evidence="5" type="ordered locus">Caul_4878</name>
</gene>
<protein>
    <submittedName>
        <fullName evidence="5">Uncharacterized protein</fullName>
    </submittedName>
</protein>
<feature type="domain" description="Crescentin N-terminal" evidence="4">
    <location>
        <begin position="1"/>
        <end position="84"/>
    </location>
</feature>
<dbReference type="Pfam" id="PF25217">
    <property type="entry name" value="CreS_N"/>
    <property type="match status" value="1"/>
</dbReference>
<dbReference type="OrthoDB" id="7201233at2"/>
<dbReference type="Pfam" id="PF19220">
    <property type="entry name" value="Rod_CreS"/>
    <property type="match status" value="1"/>
</dbReference>
<organism evidence="5">
    <name type="scientific">Caulobacter sp. (strain K31)</name>
    <dbReference type="NCBI Taxonomy" id="366602"/>
    <lineage>
        <taxon>Bacteria</taxon>
        <taxon>Pseudomonadati</taxon>
        <taxon>Pseudomonadota</taxon>
        <taxon>Alphaproteobacteria</taxon>
        <taxon>Caulobacterales</taxon>
        <taxon>Caulobacteraceae</taxon>
        <taxon>Caulobacter</taxon>
    </lineage>
</organism>
<dbReference type="STRING" id="366602.Caul_4878"/>
<dbReference type="SMR" id="B0T552"/>
<feature type="region of interest" description="Disordered" evidence="2">
    <location>
        <begin position="1"/>
        <end position="29"/>
    </location>
</feature>
<dbReference type="SUPFAM" id="SSF57997">
    <property type="entry name" value="Tropomyosin"/>
    <property type="match status" value="1"/>
</dbReference>
<feature type="coiled-coil region" evidence="1">
    <location>
        <begin position="271"/>
        <end position="442"/>
    </location>
</feature>
<reference evidence="5" key="1">
    <citation type="submission" date="2008-01" db="EMBL/GenBank/DDBJ databases">
        <title>Complete sequence of chromosome of Caulobacter sp. K31.</title>
        <authorList>
            <consortium name="US DOE Joint Genome Institute"/>
            <person name="Copeland A."/>
            <person name="Lucas S."/>
            <person name="Lapidus A."/>
            <person name="Barry K."/>
            <person name="Glavina del Rio T."/>
            <person name="Dalin E."/>
            <person name="Tice H."/>
            <person name="Pitluck S."/>
            <person name="Bruce D."/>
            <person name="Goodwin L."/>
            <person name="Thompson L.S."/>
            <person name="Brettin T."/>
            <person name="Detter J.C."/>
            <person name="Han C."/>
            <person name="Schmutz J."/>
            <person name="Larimer F."/>
            <person name="Land M."/>
            <person name="Hauser L."/>
            <person name="Kyrpides N."/>
            <person name="Kim E."/>
            <person name="Stephens C."/>
            <person name="Richardson P."/>
        </authorList>
    </citation>
    <scope>NUCLEOTIDE SEQUENCE [LARGE SCALE GENOMIC DNA]</scope>
    <source>
        <strain evidence="5">K31</strain>
    </source>
</reference>
<keyword evidence="1" id="KW-0175">Coiled coil</keyword>
<dbReference type="HOGENOM" id="CLU_599487_0_0_5"/>
<evidence type="ECO:0000313" key="5">
    <source>
        <dbReference type="EMBL" id="ABZ73998.1"/>
    </source>
</evidence>
<evidence type="ECO:0000259" key="4">
    <source>
        <dbReference type="Pfam" id="PF25217"/>
    </source>
</evidence>
<dbReference type="eggNOG" id="COG5185">
    <property type="taxonomic scope" value="Bacteria"/>
</dbReference>
<sequence>MRLLSKGDRNTKGGVKPVMLAAENDRPSAPESVDRLVEATQAIGVRYETIHGGLDSISRVVEHLRAIEPLLAEIRAPVAEEFEARRVEHAELISLRAAHDQAARLLAAAQAEERELSAKLAAADAALIESDARRQALDVALEDGALEIDRLRNGLQQSDLKVGGLEASLRDATARAEHLSQDVDSLRAQTQDIDARRGESEAALAAVKQQSALQVEEISTLRKRLDQAVSDVARLSRIETELEAQIAADRARLLAADNALATFQADSARTIRGLEAQVEASRTEVSALQTRLETATGRADKLEEMNGQISARLNDSSAQQQAVERRAGDLNVALERALERVRNLEDEVEDLRGRHAGVDTARAAAIERADQLAKTVGAHEKALKRAEERAAQLRTRFEALQASEDETRRAHDEKVAEMAAEIERIRSEAALAEGALESARRDRSRLQMALLGATSDDMAAAS</sequence>
<dbReference type="InterPro" id="IPR057274">
    <property type="entry name" value="CreS_N"/>
</dbReference>
<feature type="coiled-coil region" evidence="1">
    <location>
        <begin position="95"/>
        <end position="126"/>
    </location>
</feature>
<feature type="compositionally biased region" description="Basic and acidic residues" evidence="2">
    <location>
        <begin position="1"/>
        <end position="11"/>
    </location>
</feature>
<feature type="domain" description="Crescentin coiled-coil" evidence="3">
    <location>
        <begin position="88"/>
        <end position="443"/>
    </location>
</feature>
<dbReference type="AlphaFoldDB" id="B0T552"/>
<evidence type="ECO:0000256" key="2">
    <source>
        <dbReference type="SAM" id="MobiDB-lite"/>
    </source>
</evidence>
<accession>B0T552</accession>
<dbReference type="Gene3D" id="1.10.287.1490">
    <property type="match status" value="1"/>
</dbReference>
<dbReference type="InterPro" id="IPR043652">
    <property type="entry name" value="CreS_CC"/>
</dbReference>
<dbReference type="KEGG" id="cak:Caul_4878"/>
<proteinExistence type="predicted"/>
<name>B0T552_CAUSK</name>
<dbReference type="EMBL" id="CP000927">
    <property type="protein sequence ID" value="ABZ73998.1"/>
    <property type="molecule type" value="Genomic_DNA"/>
</dbReference>
<evidence type="ECO:0000259" key="3">
    <source>
        <dbReference type="Pfam" id="PF19220"/>
    </source>
</evidence>
<evidence type="ECO:0000256" key="1">
    <source>
        <dbReference type="SAM" id="Coils"/>
    </source>
</evidence>